<dbReference type="RefSeq" id="WP_377916760.1">
    <property type="nucleotide sequence ID" value="NZ_JBHSKS010000013.1"/>
</dbReference>
<protein>
    <submittedName>
        <fullName evidence="1">DUF4221 family protein</fullName>
    </submittedName>
</protein>
<accession>A0ABW0C0J7</accession>
<gene>
    <name evidence="1" type="ORF">ACFPIK_15180</name>
</gene>
<comment type="caution">
    <text evidence="1">The sequence shown here is derived from an EMBL/GenBank/DDBJ whole genome shotgun (WGS) entry which is preliminary data.</text>
</comment>
<dbReference type="InterPro" id="IPR025316">
    <property type="entry name" value="DUF4221"/>
</dbReference>
<evidence type="ECO:0000313" key="2">
    <source>
        <dbReference type="Proteomes" id="UP001596163"/>
    </source>
</evidence>
<sequence length="246" mass="28541">MKKLFLFFFLGLLGCDSNFNNYFNDYSNPKDYLFVASKIKQFPTENFFSGKIYSLQFFKDSEKYLSFLVPNENKLIVYNYDDETLFHIQEFQIEGPYGVGELGFLSSHYNISKDSLLIYNFQNGVLFLLNDSSSLLNSFRVSNYIDPEVMPAPFPNSIRPIQYINQTVYLSSGLTNRLADFSGFPSVVKIDLLSKKVNFFGEFSNLYSKAYWGNTFKYDPAIAILDERIYINMIIRNHTSMGKPKQ</sequence>
<evidence type="ECO:0000313" key="1">
    <source>
        <dbReference type="EMBL" id="MFC5193115.1"/>
    </source>
</evidence>
<keyword evidence="2" id="KW-1185">Reference proteome</keyword>
<dbReference type="Proteomes" id="UP001596163">
    <property type="component" value="Unassembled WGS sequence"/>
</dbReference>
<dbReference type="PROSITE" id="PS51257">
    <property type="entry name" value="PROKAR_LIPOPROTEIN"/>
    <property type="match status" value="1"/>
</dbReference>
<dbReference type="Pfam" id="PF13970">
    <property type="entry name" value="DUF4221"/>
    <property type="match status" value="1"/>
</dbReference>
<organism evidence="1 2">
    <name type="scientific">Algoriphagus aquatilis</name>
    <dbReference type="NCBI Taxonomy" id="490186"/>
    <lineage>
        <taxon>Bacteria</taxon>
        <taxon>Pseudomonadati</taxon>
        <taxon>Bacteroidota</taxon>
        <taxon>Cytophagia</taxon>
        <taxon>Cytophagales</taxon>
        <taxon>Cyclobacteriaceae</taxon>
        <taxon>Algoriphagus</taxon>
    </lineage>
</organism>
<name>A0ABW0C0J7_9BACT</name>
<reference evidence="2" key="1">
    <citation type="journal article" date="2019" name="Int. J. Syst. Evol. Microbiol.">
        <title>The Global Catalogue of Microorganisms (GCM) 10K type strain sequencing project: providing services to taxonomists for standard genome sequencing and annotation.</title>
        <authorList>
            <consortium name="The Broad Institute Genomics Platform"/>
            <consortium name="The Broad Institute Genome Sequencing Center for Infectious Disease"/>
            <person name="Wu L."/>
            <person name="Ma J."/>
        </authorList>
    </citation>
    <scope>NUCLEOTIDE SEQUENCE [LARGE SCALE GENOMIC DNA]</scope>
    <source>
        <strain evidence="2">CGMCC 1.7030</strain>
    </source>
</reference>
<proteinExistence type="predicted"/>
<dbReference type="EMBL" id="JBHSKS010000013">
    <property type="protein sequence ID" value="MFC5193115.1"/>
    <property type="molecule type" value="Genomic_DNA"/>
</dbReference>